<gene>
    <name evidence="1" type="ORF">PGT21_027060</name>
</gene>
<evidence type="ECO:0000313" key="2">
    <source>
        <dbReference type="Proteomes" id="UP000324748"/>
    </source>
</evidence>
<name>A0A5B0MDQ8_PUCGR</name>
<dbReference type="Proteomes" id="UP000324748">
    <property type="component" value="Unassembled WGS sequence"/>
</dbReference>
<sequence>MHLRRGREQGRIEGIYTPSGSIWVRIPVSSHLHLTAVRPVVDSLWRKIGIRKPKRKNLQALEPK</sequence>
<proteinExistence type="predicted"/>
<organism evidence="1 2">
    <name type="scientific">Puccinia graminis f. sp. tritici</name>
    <dbReference type="NCBI Taxonomy" id="56615"/>
    <lineage>
        <taxon>Eukaryota</taxon>
        <taxon>Fungi</taxon>
        <taxon>Dikarya</taxon>
        <taxon>Basidiomycota</taxon>
        <taxon>Pucciniomycotina</taxon>
        <taxon>Pucciniomycetes</taxon>
        <taxon>Pucciniales</taxon>
        <taxon>Pucciniaceae</taxon>
        <taxon>Puccinia</taxon>
    </lineage>
</organism>
<dbReference type="EMBL" id="VSWC01000157">
    <property type="protein sequence ID" value="KAA1075015.1"/>
    <property type="molecule type" value="Genomic_DNA"/>
</dbReference>
<accession>A0A5B0MDQ8</accession>
<comment type="caution">
    <text evidence="1">The sequence shown here is derived from an EMBL/GenBank/DDBJ whole genome shotgun (WGS) entry which is preliminary data.</text>
</comment>
<protein>
    <submittedName>
        <fullName evidence="1">Uncharacterized protein</fullName>
    </submittedName>
</protein>
<evidence type="ECO:0000313" key="1">
    <source>
        <dbReference type="EMBL" id="KAA1075015.1"/>
    </source>
</evidence>
<reference evidence="1 2" key="1">
    <citation type="submission" date="2019-05" db="EMBL/GenBank/DDBJ databases">
        <title>Emergence of the Ug99 lineage of the wheat stem rust pathogen through somatic hybridization.</title>
        <authorList>
            <person name="Li F."/>
            <person name="Upadhyaya N.M."/>
            <person name="Sperschneider J."/>
            <person name="Matny O."/>
            <person name="Nguyen-Phuc H."/>
            <person name="Mago R."/>
            <person name="Raley C."/>
            <person name="Miller M.E."/>
            <person name="Silverstein K.A.T."/>
            <person name="Henningsen E."/>
            <person name="Hirsch C.D."/>
            <person name="Visser B."/>
            <person name="Pretorius Z.A."/>
            <person name="Steffenson B.J."/>
            <person name="Schwessinger B."/>
            <person name="Dodds P.N."/>
            <person name="Figueroa M."/>
        </authorList>
    </citation>
    <scope>NUCLEOTIDE SEQUENCE [LARGE SCALE GENOMIC DNA]</scope>
    <source>
        <strain evidence="1">21-0</strain>
    </source>
</reference>
<dbReference type="AlphaFoldDB" id="A0A5B0MDQ8"/>
<keyword evidence="2" id="KW-1185">Reference proteome</keyword>